<keyword evidence="4 7" id="KW-0032">Aminotransferase</keyword>
<dbReference type="InterPro" id="IPR001347">
    <property type="entry name" value="SIS_dom"/>
</dbReference>
<evidence type="ECO:0000259" key="6">
    <source>
        <dbReference type="PROSITE" id="PS51464"/>
    </source>
</evidence>
<evidence type="ECO:0000256" key="2">
    <source>
        <dbReference type="ARBA" id="ARBA00012916"/>
    </source>
</evidence>
<evidence type="ECO:0000313" key="7">
    <source>
        <dbReference type="EMBL" id="MBI1620851.1"/>
    </source>
</evidence>
<comment type="catalytic activity">
    <reaction evidence="1">
        <text>D-fructose 6-phosphate + L-glutamine = D-glucosamine 6-phosphate + L-glutamate</text>
        <dbReference type="Rhea" id="RHEA:13237"/>
        <dbReference type="ChEBI" id="CHEBI:29985"/>
        <dbReference type="ChEBI" id="CHEBI:58359"/>
        <dbReference type="ChEBI" id="CHEBI:58725"/>
        <dbReference type="ChEBI" id="CHEBI:61527"/>
        <dbReference type="EC" id="2.6.1.16"/>
    </reaction>
</comment>
<evidence type="ECO:0000256" key="3">
    <source>
        <dbReference type="ARBA" id="ARBA00016090"/>
    </source>
</evidence>
<dbReference type="Gene3D" id="3.40.50.10490">
    <property type="entry name" value="Glucose-6-phosphate isomerase like protein, domain 1"/>
    <property type="match status" value="2"/>
</dbReference>
<dbReference type="Proteomes" id="UP000601789">
    <property type="component" value="Unassembled WGS sequence"/>
</dbReference>
<keyword evidence="5" id="KW-0315">Glutamine amidotransferase</keyword>
<evidence type="ECO:0000256" key="1">
    <source>
        <dbReference type="ARBA" id="ARBA00001031"/>
    </source>
</evidence>
<gene>
    <name evidence="7" type="ORF">IOD40_09285</name>
</gene>
<name>A0ABS0SC72_9HYPH</name>
<sequence>MSRLSPAPADGPSQRELLIDEMRRQNGDALATLDENRELAREIASRLRARDRLLLLGMGASHWSNRMAAGFYRAAGIDVRTEPISENLRQPQASGGQVVFLTSQSGNSGEVRVWLGHHTDTRDVYGLTLQEGSLLERSVPCLIGQGATELPFAATRSISVTLALHGAVLEALGVDLTSLRQLWSQPYQHPELPEAAISALTHCRSLFLASRAEAVPALECCALTFMELARTPAIALELGQLIHGPQEALSNQTALLLVRRSGPDEANITRFAWQAMAWGVPLVMIDIGEGLVQIEGASTISLPAANGLAAPAQLLPVLQALIIDAAAHRLLDMGVPQRSSKVTDGEA</sequence>
<evidence type="ECO:0000313" key="8">
    <source>
        <dbReference type="Proteomes" id="UP000601789"/>
    </source>
</evidence>
<dbReference type="EC" id="2.6.1.16" evidence="2"/>
<dbReference type="SUPFAM" id="SSF53697">
    <property type="entry name" value="SIS domain"/>
    <property type="match status" value="1"/>
</dbReference>
<dbReference type="GO" id="GO:0008483">
    <property type="term" value="F:transaminase activity"/>
    <property type="evidence" value="ECO:0007669"/>
    <property type="project" value="UniProtKB-KW"/>
</dbReference>
<proteinExistence type="predicted"/>
<protein>
    <recommendedName>
        <fullName evidence="3">Glutamine--fructose-6-phosphate aminotransferase [isomerizing]</fullName>
        <ecNumber evidence="2">2.6.1.16</ecNumber>
    </recommendedName>
</protein>
<dbReference type="PROSITE" id="PS51464">
    <property type="entry name" value="SIS"/>
    <property type="match status" value="1"/>
</dbReference>
<dbReference type="InterPro" id="IPR046348">
    <property type="entry name" value="SIS_dom_sf"/>
</dbReference>
<reference evidence="7 8" key="1">
    <citation type="submission" date="2020-10" db="EMBL/GenBank/DDBJ databases">
        <title>Aquamicrobium zhengzhouensis sp. nov., a exopolysaccharide producing bacterium isolated from farmland soil.</title>
        <authorList>
            <person name="Wang X."/>
        </authorList>
    </citation>
    <scope>NUCLEOTIDE SEQUENCE [LARGE SCALE GENOMIC DNA]</scope>
    <source>
        <strain evidence="8">cd-1</strain>
    </source>
</reference>
<dbReference type="EMBL" id="JADGMQ010000005">
    <property type="protein sequence ID" value="MBI1620851.1"/>
    <property type="molecule type" value="Genomic_DNA"/>
</dbReference>
<dbReference type="PANTHER" id="PTHR10937:SF0">
    <property type="entry name" value="GLUTAMINE--FRUCTOSE-6-PHOSPHATE TRANSAMINASE (ISOMERIZING)"/>
    <property type="match status" value="1"/>
</dbReference>
<evidence type="ECO:0000256" key="5">
    <source>
        <dbReference type="ARBA" id="ARBA00022962"/>
    </source>
</evidence>
<dbReference type="RefSeq" id="WP_198476268.1">
    <property type="nucleotide sequence ID" value="NZ_JADGMQ010000005.1"/>
</dbReference>
<accession>A0ABS0SC72</accession>
<feature type="domain" description="SIS" evidence="6">
    <location>
        <begin position="43"/>
        <end position="179"/>
    </location>
</feature>
<organism evidence="7 8">
    <name type="scientific">Aquamicrobium zhengzhouense</name>
    <dbReference type="NCBI Taxonomy" id="2781738"/>
    <lineage>
        <taxon>Bacteria</taxon>
        <taxon>Pseudomonadati</taxon>
        <taxon>Pseudomonadota</taxon>
        <taxon>Alphaproteobacteria</taxon>
        <taxon>Hyphomicrobiales</taxon>
        <taxon>Phyllobacteriaceae</taxon>
        <taxon>Aquamicrobium</taxon>
    </lineage>
</organism>
<keyword evidence="8" id="KW-1185">Reference proteome</keyword>
<evidence type="ECO:0000256" key="4">
    <source>
        <dbReference type="ARBA" id="ARBA00022576"/>
    </source>
</evidence>
<keyword evidence="4 7" id="KW-0808">Transferase</keyword>
<comment type="caution">
    <text evidence="7">The sequence shown here is derived from an EMBL/GenBank/DDBJ whole genome shotgun (WGS) entry which is preliminary data.</text>
</comment>
<dbReference type="PANTHER" id="PTHR10937">
    <property type="entry name" value="GLUCOSAMINE--FRUCTOSE-6-PHOSPHATE AMINOTRANSFERASE, ISOMERIZING"/>
    <property type="match status" value="1"/>
</dbReference>